<keyword evidence="1" id="KW-0472">Membrane</keyword>
<proteinExistence type="predicted"/>
<keyword evidence="4" id="KW-1185">Reference proteome</keyword>
<dbReference type="AlphaFoldDB" id="A0A543AW99"/>
<name>A0A543AW99_9ACTN</name>
<dbReference type="Proteomes" id="UP000317043">
    <property type="component" value="Unassembled WGS sequence"/>
</dbReference>
<dbReference type="PANTHER" id="PTHR46663:SF2">
    <property type="entry name" value="GGDEF DOMAIN-CONTAINING PROTEIN"/>
    <property type="match status" value="1"/>
</dbReference>
<evidence type="ECO:0000256" key="1">
    <source>
        <dbReference type="SAM" id="Phobius"/>
    </source>
</evidence>
<accession>A0A543AW99</accession>
<dbReference type="InterPro" id="IPR029787">
    <property type="entry name" value="Nucleotide_cyclase"/>
</dbReference>
<gene>
    <name evidence="3" type="ORF">FB566_2360</name>
</gene>
<dbReference type="SUPFAM" id="SSF55073">
    <property type="entry name" value="Nucleotide cyclase"/>
    <property type="match status" value="1"/>
</dbReference>
<dbReference type="EMBL" id="VFOW01000001">
    <property type="protein sequence ID" value="TQL76820.1"/>
    <property type="molecule type" value="Genomic_DNA"/>
</dbReference>
<keyword evidence="1" id="KW-0812">Transmembrane</keyword>
<comment type="caution">
    <text evidence="3">The sequence shown here is derived from an EMBL/GenBank/DDBJ whole genome shotgun (WGS) entry which is preliminary data.</text>
</comment>
<keyword evidence="1" id="KW-1133">Transmembrane helix</keyword>
<dbReference type="NCBIfam" id="TIGR00254">
    <property type="entry name" value="GGDEF"/>
    <property type="match status" value="1"/>
</dbReference>
<dbReference type="InterPro" id="IPR043128">
    <property type="entry name" value="Rev_trsase/Diguanyl_cyclase"/>
</dbReference>
<evidence type="ECO:0000259" key="2">
    <source>
        <dbReference type="PROSITE" id="PS50887"/>
    </source>
</evidence>
<protein>
    <submittedName>
        <fullName evidence="3">Diguanylate cyclase (GGDEF)-like protein</fullName>
    </submittedName>
</protein>
<dbReference type="SMART" id="SM00267">
    <property type="entry name" value="GGDEF"/>
    <property type="match status" value="1"/>
</dbReference>
<reference evidence="3 4" key="1">
    <citation type="submission" date="2019-06" db="EMBL/GenBank/DDBJ databases">
        <title>Sequencing the genomes of 1000 actinobacteria strains.</title>
        <authorList>
            <person name="Klenk H.-P."/>
        </authorList>
    </citation>
    <scope>NUCLEOTIDE SEQUENCE [LARGE SCALE GENOMIC DNA]</scope>
    <source>
        <strain evidence="3 4">DSM 45928</strain>
    </source>
</reference>
<evidence type="ECO:0000313" key="4">
    <source>
        <dbReference type="Proteomes" id="UP000317043"/>
    </source>
</evidence>
<evidence type="ECO:0000313" key="3">
    <source>
        <dbReference type="EMBL" id="TQL76820.1"/>
    </source>
</evidence>
<dbReference type="PANTHER" id="PTHR46663">
    <property type="entry name" value="DIGUANYLATE CYCLASE DGCT-RELATED"/>
    <property type="match status" value="1"/>
</dbReference>
<dbReference type="RefSeq" id="WP_142038806.1">
    <property type="nucleotide sequence ID" value="NZ_JBHTGS010000001.1"/>
</dbReference>
<dbReference type="InterPro" id="IPR052163">
    <property type="entry name" value="DGC-Regulatory_Protein"/>
</dbReference>
<sequence length="217" mass="22882">MSLEYFIGAASGAAPAIAATAVITSGVIRRRAAIDPLTGIPSRAGLPVLERLVRRGLRRGEHTAVVVLDLRGFKQVNDTHGHDAGDMVIRAVAQRLAACDQVRGVVRLGGDEFAAVVTSPTGVSWKALLTAINVALASTGVRVSESATVYPSATIGAAIAQPGDTLTELLSGADYAMYRARLLDDDVNVKDGGIRVYPRDGIRPRDVRPARPEVVHQ</sequence>
<feature type="domain" description="GGDEF" evidence="2">
    <location>
        <begin position="61"/>
        <end position="192"/>
    </location>
</feature>
<organism evidence="3 4">
    <name type="scientific">Stackebrandtia endophytica</name>
    <dbReference type="NCBI Taxonomy" id="1496996"/>
    <lineage>
        <taxon>Bacteria</taxon>
        <taxon>Bacillati</taxon>
        <taxon>Actinomycetota</taxon>
        <taxon>Actinomycetes</taxon>
        <taxon>Glycomycetales</taxon>
        <taxon>Glycomycetaceae</taxon>
        <taxon>Stackebrandtia</taxon>
    </lineage>
</organism>
<dbReference type="Pfam" id="PF00990">
    <property type="entry name" value="GGDEF"/>
    <property type="match status" value="1"/>
</dbReference>
<feature type="transmembrane region" description="Helical" evidence="1">
    <location>
        <begin position="6"/>
        <end position="28"/>
    </location>
</feature>
<dbReference type="CDD" id="cd01949">
    <property type="entry name" value="GGDEF"/>
    <property type="match status" value="1"/>
</dbReference>
<dbReference type="Gene3D" id="3.30.70.270">
    <property type="match status" value="1"/>
</dbReference>
<dbReference type="OrthoDB" id="23692at2"/>
<dbReference type="PROSITE" id="PS50887">
    <property type="entry name" value="GGDEF"/>
    <property type="match status" value="1"/>
</dbReference>
<dbReference type="InParanoid" id="A0A543AW99"/>
<dbReference type="InterPro" id="IPR000160">
    <property type="entry name" value="GGDEF_dom"/>
</dbReference>